<comment type="similarity">
    <text evidence="9">Belongs to the PP2C family.</text>
</comment>
<protein>
    <recommendedName>
        <fullName evidence="3">protein-serine/threonine phosphatase</fullName>
        <ecNumber evidence="3">3.1.3.16</ecNumber>
    </recommendedName>
</protein>
<dbReference type="GO" id="GO:0046872">
    <property type="term" value="F:metal ion binding"/>
    <property type="evidence" value="ECO:0007669"/>
    <property type="project" value="UniProtKB-KW"/>
</dbReference>
<reference evidence="11 12" key="1">
    <citation type="submission" date="2020-10" db="EMBL/GenBank/DDBJ databases">
        <title>The Coptis chinensis genome and diversification of protoberbering-type alkaloids.</title>
        <authorList>
            <person name="Wang B."/>
            <person name="Shu S."/>
            <person name="Song C."/>
            <person name="Liu Y."/>
        </authorList>
    </citation>
    <scope>NUCLEOTIDE SEQUENCE [LARGE SCALE GENOMIC DNA]</scope>
    <source>
        <strain evidence="11">HL-2020</strain>
        <tissue evidence="11">Leaf</tissue>
    </source>
</reference>
<gene>
    <name evidence="11" type="ORF">IFM89_037013</name>
</gene>
<dbReference type="SMART" id="SM00331">
    <property type="entry name" value="PP2C_SIG"/>
    <property type="match status" value="1"/>
</dbReference>
<sequence>MALGCNSQTWSKTSSWLTLTSSKPKYRSMHSNSYSKAISNGLAALLEEEESPEKSEINSPKEEVAPMAVDGLFLKSEKHSHENYSVMMKVGLDNSAEAEIGEVKVSSKIKRRPARLVVPESCPALEMQAYFGVFDGHGGSAAVNYVAENLGNNIITALQEFEEANDQSKEAIRKGYLVTDEKFLSQDVSSGACAATVLVKDGELRVANVGDCRVVLSRNGVATALTSDHRLDREDERLRIESVGGYVSCQNGVWRVQGSLAVSRAIGDSHLKQWVISEPEIKRIELTSDCDFLVLASDGLWDKVGNQEAVDMVLRHESYIESCKKLVDISSSRGNKDDITVMVVDLKNFKRRRG</sequence>
<dbReference type="InterPro" id="IPR036457">
    <property type="entry name" value="PPM-type-like_dom_sf"/>
</dbReference>
<dbReference type="SUPFAM" id="SSF81606">
    <property type="entry name" value="PP2C-like"/>
    <property type="match status" value="1"/>
</dbReference>
<evidence type="ECO:0000256" key="9">
    <source>
        <dbReference type="RuleBase" id="RU003465"/>
    </source>
</evidence>
<dbReference type="PROSITE" id="PS01032">
    <property type="entry name" value="PPM_1"/>
    <property type="match status" value="1"/>
</dbReference>
<dbReference type="InterPro" id="IPR001932">
    <property type="entry name" value="PPM-type_phosphatase-like_dom"/>
</dbReference>
<dbReference type="GO" id="GO:0004722">
    <property type="term" value="F:protein serine/threonine phosphatase activity"/>
    <property type="evidence" value="ECO:0007669"/>
    <property type="project" value="UniProtKB-EC"/>
</dbReference>
<comment type="cofactor">
    <cofactor evidence="1">
        <name>Mn(2+)</name>
        <dbReference type="ChEBI" id="CHEBI:29035"/>
    </cofactor>
</comment>
<dbReference type="Proteomes" id="UP000631114">
    <property type="component" value="Unassembled WGS sequence"/>
</dbReference>
<evidence type="ECO:0000256" key="7">
    <source>
        <dbReference type="ARBA" id="ARBA00022912"/>
    </source>
</evidence>
<evidence type="ECO:0000313" key="11">
    <source>
        <dbReference type="EMBL" id="KAF9603532.1"/>
    </source>
</evidence>
<dbReference type="Pfam" id="PF00481">
    <property type="entry name" value="PP2C"/>
    <property type="match status" value="1"/>
</dbReference>
<evidence type="ECO:0000256" key="8">
    <source>
        <dbReference type="ARBA" id="ARBA00023211"/>
    </source>
</evidence>
<dbReference type="EMBL" id="JADFTS010000006">
    <property type="protein sequence ID" value="KAF9603532.1"/>
    <property type="molecule type" value="Genomic_DNA"/>
</dbReference>
<accession>A0A835LSS5</accession>
<keyword evidence="4" id="KW-0479">Metal-binding</keyword>
<evidence type="ECO:0000256" key="3">
    <source>
        <dbReference type="ARBA" id="ARBA00013081"/>
    </source>
</evidence>
<evidence type="ECO:0000256" key="5">
    <source>
        <dbReference type="ARBA" id="ARBA00022801"/>
    </source>
</evidence>
<comment type="caution">
    <text evidence="11">The sequence shown here is derived from an EMBL/GenBank/DDBJ whole genome shotgun (WGS) entry which is preliminary data.</text>
</comment>
<evidence type="ECO:0000313" key="12">
    <source>
        <dbReference type="Proteomes" id="UP000631114"/>
    </source>
</evidence>
<evidence type="ECO:0000259" key="10">
    <source>
        <dbReference type="PROSITE" id="PS51746"/>
    </source>
</evidence>
<proteinExistence type="inferred from homology"/>
<keyword evidence="6" id="KW-0460">Magnesium</keyword>
<name>A0A835LSS5_9MAGN</name>
<keyword evidence="7 9" id="KW-0904">Protein phosphatase</keyword>
<dbReference type="FunFam" id="3.60.40.10:FF:000079">
    <property type="entry name" value="Probable protein phosphatase 2C 74"/>
    <property type="match status" value="1"/>
</dbReference>
<dbReference type="CDD" id="cd00143">
    <property type="entry name" value="PP2Cc"/>
    <property type="match status" value="1"/>
</dbReference>
<evidence type="ECO:0000256" key="1">
    <source>
        <dbReference type="ARBA" id="ARBA00001936"/>
    </source>
</evidence>
<dbReference type="PROSITE" id="PS51746">
    <property type="entry name" value="PPM_2"/>
    <property type="match status" value="1"/>
</dbReference>
<dbReference type="Gene3D" id="3.60.40.10">
    <property type="entry name" value="PPM-type phosphatase domain"/>
    <property type="match status" value="1"/>
</dbReference>
<keyword evidence="8" id="KW-0464">Manganese</keyword>
<keyword evidence="5 9" id="KW-0378">Hydrolase</keyword>
<dbReference type="SMART" id="SM00332">
    <property type="entry name" value="PP2Cc"/>
    <property type="match status" value="1"/>
</dbReference>
<dbReference type="AlphaFoldDB" id="A0A835LSS5"/>
<dbReference type="InterPro" id="IPR000222">
    <property type="entry name" value="PP2C_BS"/>
</dbReference>
<evidence type="ECO:0000256" key="6">
    <source>
        <dbReference type="ARBA" id="ARBA00022842"/>
    </source>
</evidence>
<comment type="cofactor">
    <cofactor evidence="2">
        <name>Mg(2+)</name>
        <dbReference type="ChEBI" id="CHEBI:18420"/>
    </cofactor>
</comment>
<dbReference type="InterPro" id="IPR015655">
    <property type="entry name" value="PP2C"/>
</dbReference>
<organism evidence="11 12">
    <name type="scientific">Coptis chinensis</name>
    <dbReference type="NCBI Taxonomy" id="261450"/>
    <lineage>
        <taxon>Eukaryota</taxon>
        <taxon>Viridiplantae</taxon>
        <taxon>Streptophyta</taxon>
        <taxon>Embryophyta</taxon>
        <taxon>Tracheophyta</taxon>
        <taxon>Spermatophyta</taxon>
        <taxon>Magnoliopsida</taxon>
        <taxon>Ranunculales</taxon>
        <taxon>Ranunculaceae</taxon>
        <taxon>Coptidoideae</taxon>
        <taxon>Coptis</taxon>
    </lineage>
</organism>
<feature type="domain" description="PPM-type phosphatase" evidence="10">
    <location>
        <begin position="102"/>
        <end position="346"/>
    </location>
</feature>
<dbReference type="PANTHER" id="PTHR47992">
    <property type="entry name" value="PROTEIN PHOSPHATASE"/>
    <property type="match status" value="1"/>
</dbReference>
<dbReference type="OrthoDB" id="10264738at2759"/>
<keyword evidence="12" id="KW-1185">Reference proteome</keyword>
<evidence type="ECO:0000256" key="2">
    <source>
        <dbReference type="ARBA" id="ARBA00001946"/>
    </source>
</evidence>
<dbReference type="EC" id="3.1.3.16" evidence="3"/>
<evidence type="ECO:0000256" key="4">
    <source>
        <dbReference type="ARBA" id="ARBA00022723"/>
    </source>
</evidence>